<accession>A0ABQ5UUB8</accession>
<organism evidence="1 2">
    <name type="scientific">Maritalea porphyrae</name>
    <dbReference type="NCBI Taxonomy" id="880732"/>
    <lineage>
        <taxon>Bacteria</taxon>
        <taxon>Pseudomonadati</taxon>
        <taxon>Pseudomonadota</taxon>
        <taxon>Alphaproteobacteria</taxon>
        <taxon>Hyphomicrobiales</taxon>
        <taxon>Devosiaceae</taxon>
        <taxon>Maritalea</taxon>
    </lineage>
</organism>
<evidence type="ECO:0008006" key="3">
    <source>
        <dbReference type="Google" id="ProtNLM"/>
    </source>
</evidence>
<protein>
    <recommendedName>
        <fullName evidence="3">Head-tail adaptor protein</fullName>
    </recommendedName>
</protein>
<comment type="caution">
    <text evidence="1">The sequence shown here is derived from an EMBL/GenBank/DDBJ whole genome shotgun (WGS) entry which is preliminary data.</text>
</comment>
<dbReference type="NCBIfam" id="TIGR01563">
    <property type="entry name" value="gp16_SPP1"/>
    <property type="match status" value="1"/>
</dbReference>
<keyword evidence="2" id="KW-1185">Reference proteome</keyword>
<name>A0ABQ5UUB8_9HYPH</name>
<dbReference type="Proteomes" id="UP001161405">
    <property type="component" value="Unassembled WGS sequence"/>
</dbReference>
<reference evidence="1" key="1">
    <citation type="journal article" date="2014" name="Int. J. Syst. Evol. Microbiol.">
        <title>Complete genome of a new Firmicutes species belonging to the dominant human colonic microbiota ('Ruminococcus bicirculans') reveals two chromosomes and a selective capacity to utilize plant glucans.</title>
        <authorList>
            <consortium name="NISC Comparative Sequencing Program"/>
            <person name="Wegmann U."/>
            <person name="Louis P."/>
            <person name="Goesmann A."/>
            <person name="Henrissat B."/>
            <person name="Duncan S.H."/>
            <person name="Flint H.J."/>
        </authorList>
    </citation>
    <scope>NUCLEOTIDE SEQUENCE</scope>
    <source>
        <strain evidence="1">NBRC 107169</strain>
    </source>
</reference>
<evidence type="ECO:0000313" key="2">
    <source>
        <dbReference type="Proteomes" id="UP001161405"/>
    </source>
</evidence>
<sequence length="113" mass="12245">MPSLGELNQRIELLKRTTTNDATGGQTSSYTSLGNVWAKVRSGPSVAQTIADAIAQLDKTHVTIRFRSDIAPGDRLMVDGQPLDVDSIADINGHKAYQKLICSRPIVTGSRHE</sequence>
<gene>
    <name evidence="1" type="ORF">GCM10007879_21940</name>
</gene>
<proteinExistence type="predicted"/>
<reference evidence="1" key="2">
    <citation type="submission" date="2023-01" db="EMBL/GenBank/DDBJ databases">
        <title>Draft genome sequence of Maritalea porphyrae strain NBRC 107169.</title>
        <authorList>
            <person name="Sun Q."/>
            <person name="Mori K."/>
        </authorList>
    </citation>
    <scope>NUCLEOTIDE SEQUENCE</scope>
    <source>
        <strain evidence="1">NBRC 107169</strain>
    </source>
</reference>
<dbReference type="Gene3D" id="2.40.10.270">
    <property type="entry name" value="Bacteriophage SPP1 head-tail adaptor protein"/>
    <property type="match status" value="1"/>
</dbReference>
<dbReference type="EMBL" id="BSNI01000002">
    <property type="protein sequence ID" value="GLQ17945.1"/>
    <property type="molecule type" value="Genomic_DNA"/>
</dbReference>
<dbReference type="InterPro" id="IPR038666">
    <property type="entry name" value="SSP1_head-tail_sf"/>
</dbReference>
<evidence type="ECO:0000313" key="1">
    <source>
        <dbReference type="EMBL" id="GLQ17945.1"/>
    </source>
</evidence>
<dbReference type="Pfam" id="PF05521">
    <property type="entry name" value="Phage_HCP"/>
    <property type="match status" value="1"/>
</dbReference>
<dbReference type="InterPro" id="IPR008767">
    <property type="entry name" value="Phage_SPP1_head-tail_adaptor"/>
</dbReference>